<name>A0A812I0M6_9DINO</name>
<dbReference type="EMBL" id="CAJNDS010000144">
    <property type="protein sequence ID" value="CAE6970092.1"/>
    <property type="molecule type" value="Genomic_DNA"/>
</dbReference>
<dbReference type="Proteomes" id="UP000604046">
    <property type="component" value="Unassembled WGS sequence"/>
</dbReference>
<dbReference type="AlphaFoldDB" id="A0A812I0M6"/>
<comment type="caution">
    <text evidence="1">The sequence shown here is derived from an EMBL/GenBank/DDBJ whole genome shotgun (WGS) entry which is preliminary data.</text>
</comment>
<organism evidence="1 2">
    <name type="scientific">Symbiodinium natans</name>
    <dbReference type="NCBI Taxonomy" id="878477"/>
    <lineage>
        <taxon>Eukaryota</taxon>
        <taxon>Sar</taxon>
        <taxon>Alveolata</taxon>
        <taxon>Dinophyceae</taxon>
        <taxon>Suessiales</taxon>
        <taxon>Symbiodiniaceae</taxon>
        <taxon>Symbiodinium</taxon>
    </lineage>
</organism>
<reference evidence="1" key="1">
    <citation type="submission" date="2021-02" db="EMBL/GenBank/DDBJ databases">
        <authorList>
            <person name="Dougan E. K."/>
            <person name="Rhodes N."/>
            <person name="Thang M."/>
            <person name="Chan C."/>
        </authorList>
    </citation>
    <scope>NUCLEOTIDE SEQUENCE</scope>
</reference>
<sequence length="234" mass="26008">MAPFVDAEEAARGLETFLAWCYERCHKTEQYETWSYLESIANDFGLSLQRFKKSSGFLAWLEEMEAGKVLVLADWREAKPLAEGLDVLAAQGKLLQVRMCILAASDKIYSRASEWAGIVRQGGGRETVVLRGFSHEGIEDFIAPSIAEVGPLRKWRNKLATSSPMSCAQDVGTTSVQTLPEVAPGTFDVAAGLATPFCINLSFSALARTLQDPQKATKLEEMIRCTMWQQRYED</sequence>
<evidence type="ECO:0000313" key="1">
    <source>
        <dbReference type="EMBL" id="CAE6970092.1"/>
    </source>
</evidence>
<gene>
    <name evidence="1" type="primary">MDH1B</name>
    <name evidence="1" type="ORF">SNAT2548_LOCUS2452</name>
</gene>
<proteinExistence type="predicted"/>
<evidence type="ECO:0000313" key="2">
    <source>
        <dbReference type="Proteomes" id="UP000604046"/>
    </source>
</evidence>
<accession>A0A812I0M6</accession>
<keyword evidence="2" id="KW-1185">Reference proteome</keyword>
<protein>
    <submittedName>
        <fullName evidence="1">MDH1B protein</fullName>
    </submittedName>
</protein>
<dbReference type="OrthoDB" id="431281at2759"/>